<keyword evidence="2" id="KW-1185">Reference proteome</keyword>
<proteinExistence type="predicted"/>
<accession>A0ABQ9I1F6</accession>
<organism evidence="1 2">
    <name type="scientific">Dryococelus australis</name>
    <dbReference type="NCBI Taxonomy" id="614101"/>
    <lineage>
        <taxon>Eukaryota</taxon>
        <taxon>Metazoa</taxon>
        <taxon>Ecdysozoa</taxon>
        <taxon>Arthropoda</taxon>
        <taxon>Hexapoda</taxon>
        <taxon>Insecta</taxon>
        <taxon>Pterygota</taxon>
        <taxon>Neoptera</taxon>
        <taxon>Polyneoptera</taxon>
        <taxon>Phasmatodea</taxon>
        <taxon>Verophasmatodea</taxon>
        <taxon>Anareolatae</taxon>
        <taxon>Phasmatidae</taxon>
        <taxon>Eurycanthinae</taxon>
        <taxon>Dryococelus</taxon>
    </lineage>
</organism>
<dbReference type="Proteomes" id="UP001159363">
    <property type="component" value="Chromosome 3"/>
</dbReference>
<dbReference type="EMBL" id="JARBHB010000003">
    <property type="protein sequence ID" value="KAJ8890478.1"/>
    <property type="molecule type" value="Genomic_DNA"/>
</dbReference>
<gene>
    <name evidence="1" type="ORF">PR048_009987</name>
</gene>
<evidence type="ECO:0000313" key="1">
    <source>
        <dbReference type="EMBL" id="KAJ8890478.1"/>
    </source>
</evidence>
<reference evidence="1 2" key="1">
    <citation type="submission" date="2023-02" db="EMBL/GenBank/DDBJ databases">
        <title>LHISI_Scaffold_Assembly.</title>
        <authorList>
            <person name="Stuart O.P."/>
            <person name="Cleave R."/>
            <person name="Magrath M.J.L."/>
            <person name="Mikheyev A.S."/>
        </authorList>
    </citation>
    <scope>NUCLEOTIDE SEQUENCE [LARGE SCALE GENOMIC DNA]</scope>
    <source>
        <strain evidence="1">Daus_M_001</strain>
        <tissue evidence="1">Leg muscle</tissue>
    </source>
</reference>
<protein>
    <submittedName>
        <fullName evidence="1">Uncharacterized protein</fullName>
    </submittedName>
</protein>
<evidence type="ECO:0000313" key="2">
    <source>
        <dbReference type="Proteomes" id="UP001159363"/>
    </source>
</evidence>
<sequence length="157" mass="18111">MAHMCVCLFKSTTNRVAILFNTRYAFTRFNTSNHFHIKKAATVEVLHHNNISQKILTSQHTYSEFKFSFGLPRSDTCSTCDAYYVKLCAAESEEDNQRILNETTIHHMKAALGYGQLQQDTEAAKFSPNLVVLCTDLQKVLFHPTLHHSRVFYQRHI</sequence>
<name>A0ABQ9I1F6_9NEOP</name>
<comment type="caution">
    <text evidence="1">The sequence shown here is derived from an EMBL/GenBank/DDBJ whole genome shotgun (WGS) entry which is preliminary data.</text>
</comment>